<dbReference type="Gene3D" id="2.30.30.140">
    <property type="match status" value="1"/>
</dbReference>
<dbReference type="EMBL" id="CP045119">
    <property type="protein sequence ID" value="QIN83389.1"/>
    <property type="molecule type" value="Genomic_DNA"/>
</dbReference>
<dbReference type="FunFam" id="2.30.30.140:FF:000022">
    <property type="entry name" value="Hydrogenase assembly chaperone HybG"/>
    <property type="match status" value="1"/>
</dbReference>
<dbReference type="KEGG" id="rub:GBA63_12640"/>
<dbReference type="GO" id="GO:0005506">
    <property type="term" value="F:iron ion binding"/>
    <property type="evidence" value="ECO:0007669"/>
    <property type="project" value="TreeGrafter"/>
</dbReference>
<dbReference type="PRINTS" id="PR00445">
    <property type="entry name" value="HUPFHYPC"/>
</dbReference>
<dbReference type="InterPro" id="IPR001109">
    <property type="entry name" value="Hydrogenase_HupF/HypC"/>
</dbReference>
<proteinExistence type="inferred from homology"/>
<dbReference type="PANTHER" id="PTHR35177">
    <property type="entry name" value="HYDROGENASE MATURATION FACTOR HYBG"/>
    <property type="match status" value="1"/>
</dbReference>
<dbReference type="PROSITE" id="PS01097">
    <property type="entry name" value="HUPF_HYPC"/>
    <property type="match status" value="1"/>
</dbReference>
<dbReference type="AlphaFoldDB" id="A0A6G8QAA6"/>
<dbReference type="NCBIfam" id="TIGR00074">
    <property type="entry name" value="hypC_hupF"/>
    <property type="match status" value="1"/>
</dbReference>
<organism evidence="2 3">
    <name type="scientific">Rubrobacter tropicus</name>
    <dbReference type="NCBI Taxonomy" id="2653851"/>
    <lineage>
        <taxon>Bacteria</taxon>
        <taxon>Bacillati</taxon>
        <taxon>Actinomycetota</taxon>
        <taxon>Rubrobacteria</taxon>
        <taxon>Rubrobacterales</taxon>
        <taxon>Rubrobacteraceae</taxon>
        <taxon>Rubrobacter</taxon>
    </lineage>
</organism>
<dbReference type="Proteomes" id="UP000501452">
    <property type="component" value="Chromosome"/>
</dbReference>
<reference evidence="2 3" key="1">
    <citation type="submission" date="2019-10" db="EMBL/GenBank/DDBJ databases">
        <title>Rubrobacter sp nov SCSIO 52090 isolated from a deep-sea sediment in the South China Sea.</title>
        <authorList>
            <person name="Chen R.W."/>
        </authorList>
    </citation>
    <scope>NUCLEOTIDE SEQUENCE [LARGE SCALE GENOMIC DNA]</scope>
    <source>
        <strain evidence="2 3">SCSIO 52909</strain>
    </source>
</reference>
<dbReference type="Pfam" id="PF01455">
    <property type="entry name" value="HupF_HypC"/>
    <property type="match status" value="1"/>
</dbReference>
<accession>A0A6G8QAA6</accession>
<protein>
    <submittedName>
        <fullName evidence="2">HypC/HybG/HupF family hydrogenase formation chaperone</fullName>
    </submittedName>
</protein>
<dbReference type="InterPro" id="IPR019812">
    <property type="entry name" value="Hydgase_assmbl_chp_CS"/>
</dbReference>
<evidence type="ECO:0000256" key="1">
    <source>
        <dbReference type="ARBA" id="ARBA00006018"/>
    </source>
</evidence>
<keyword evidence="3" id="KW-1185">Reference proteome</keyword>
<evidence type="ECO:0000313" key="3">
    <source>
        <dbReference type="Proteomes" id="UP000501452"/>
    </source>
</evidence>
<gene>
    <name evidence="2" type="primary">hypC</name>
    <name evidence="2" type="ORF">GBA63_12640</name>
</gene>
<dbReference type="GO" id="GO:0051604">
    <property type="term" value="P:protein maturation"/>
    <property type="evidence" value="ECO:0007669"/>
    <property type="project" value="TreeGrafter"/>
</dbReference>
<dbReference type="RefSeq" id="WP_166176625.1">
    <property type="nucleotide sequence ID" value="NZ_CP045119.1"/>
</dbReference>
<dbReference type="SUPFAM" id="SSF159127">
    <property type="entry name" value="HupF/HypC-like"/>
    <property type="match status" value="1"/>
</dbReference>
<sequence>MCLGIPGRVVEILDEDLLLAKAEVSGVRRNINIGLVHNEDESLEVGDWVLIHVGFAMSKLDEAEARATLDALRELGDAYEAELEELRTSQIE</sequence>
<evidence type="ECO:0000313" key="2">
    <source>
        <dbReference type="EMBL" id="QIN83389.1"/>
    </source>
</evidence>
<comment type="similarity">
    <text evidence="1">Belongs to the HupF/HypC family.</text>
</comment>
<dbReference type="PANTHER" id="PTHR35177:SF2">
    <property type="entry name" value="HYDROGENASE MATURATION FACTOR HYBG"/>
    <property type="match status" value="1"/>
</dbReference>
<name>A0A6G8QAA6_9ACTN</name>
<dbReference type="GO" id="GO:1902670">
    <property type="term" value="F:carbon dioxide binding"/>
    <property type="evidence" value="ECO:0007669"/>
    <property type="project" value="TreeGrafter"/>
</dbReference>